<dbReference type="InterPro" id="IPR002514">
    <property type="entry name" value="Transposase_8"/>
</dbReference>
<accession>A0A5C5UKQ8</accession>
<dbReference type="GO" id="GO:0003677">
    <property type="term" value="F:DNA binding"/>
    <property type="evidence" value="ECO:0007669"/>
    <property type="project" value="InterPro"/>
</dbReference>
<dbReference type="AlphaFoldDB" id="A0A5C5UKQ8"/>
<dbReference type="EMBL" id="VOHM01000008">
    <property type="protein sequence ID" value="TWT26606.1"/>
    <property type="molecule type" value="Genomic_DNA"/>
</dbReference>
<proteinExistence type="predicted"/>
<dbReference type="SUPFAM" id="SSF46689">
    <property type="entry name" value="Homeodomain-like"/>
    <property type="match status" value="1"/>
</dbReference>
<dbReference type="Pfam" id="PF01527">
    <property type="entry name" value="HTH_Tnp_1"/>
    <property type="match status" value="1"/>
</dbReference>
<dbReference type="Gene3D" id="1.10.10.60">
    <property type="entry name" value="Homeodomain-like"/>
    <property type="match status" value="1"/>
</dbReference>
<evidence type="ECO:0000256" key="1">
    <source>
        <dbReference type="SAM" id="Coils"/>
    </source>
</evidence>
<feature type="coiled-coil region" evidence="1">
    <location>
        <begin position="59"/>
        <end position="93"/>
    </location>
</feature>
<keyword evidence="3" id="KW-1185">Reference proteome</keyword>
<evidence type="ECO:0000313" key="3">
    <source>
        <dbReference type="Proteomes" id="UP000320791"/>
    </source>
</evidence>
<reference evidence="2 3" key="1">
    <citation type="submission" date="2019-08" db="EMBL/GenBank/DDBJ databases">
        <authorList>
            <person name="Lei W."/>
        </authorList>
    </citation>
    <scope>NUCLEOTIDE SEQUENCE [LARGE SCALE GENOMIC DNA]</scope>
    <source>
        <strain evidence="2 3">CCUG 58627</strain>
    </source>
</reference>
<name>A0A5C5UKQ8_9CORY</name>
<keyword evidence="1" id="KW-0175">Coiled coil</keyword>
<evidence type="ECO:0000313" key="2">
    <source>
        <dbReference type="EMBL" id="TWT26606.1"/>
    </source>
</evidence>
<dbReference type="Proteomes" id="UP000320791">
    <property type="component" value="Unassembled WGS sequence"/>
</dbReference>
<dbReference type="InterPro" id="IPR009057">
    <property type="entry name" value="Homeodomain-like_sf"/>
</dbReference>
<protein>
    <submittedName>
        <fullName evidence="2">Transposase</fullName>
    </submittedName>
</protein>
<dbReference type="GO" id="GO:0004803">
    <property type="term" value="F:transposase activity"/>
    <property type="evidence" value="ECO:0007669"/>
    <property type="project" value="InterPro"/>
</dbReference>
<gene>
    <name evidence="2" type="ORF">FRX94_05085</name>
</gene>
<dbReference type="GO" id="GO:0006313">
    <property type="term" value="P:DNA transposition"/>
    <property type="evidence" value="ECO:0007669"/>
    <property type="project" value="InterPro"/>
</dbReference>
<comment type="caution">
    <text evidence="2">The sequence shown here is derived from an EMBL/GenBank/DDBJ whole genome shotgun (WGS) entry which is preliminary data.</text>
</comment>
<dbReference type="OrthoDB" id="4426778at2"/>
<sequence>MIAMPMGRQYSPEFQQKAVKEVLKAKRGMPEIAREFGISSDTLRTWVTAVQERERLASVQKEQAELIGLREEVEKLRAEVEELRKDREFVDSLAAFFKERQSRDA</sequence>
<organism evidence="2 3">
    <name type="scientific">Corynebacterium canis</name>
    <dbReference type="NCBI Taxonomy" id="679663"/>
    <lineage>
        <taxon>Bacteria</taxon>
        <taxon>Bacillati</taxon>
        <taxon>Actinomycetota</taxon>
        <taxon>Actinomycetes</taxon>
        <taxon>Mycobacteriales</taxon>
        <taxon>Corynebacteriaceae</taxon>
        <taxon>Corynebacterium</taxon>
    </lineage>
</organism>